<dbReference type="PANTHER" id="PTHR22803">
    <property type="entry name" value="MANNOSE, PHOSPHOLIPASE, LECTIN RECEPTOR RELATED"/>
    <property type="match status" value="1"/>
</dbReference>
<dbReference type="Pfam" id="PF00059">
    <property type="entry name" value="Lectin_C"/>
    <property type="match status" value="1"/>
</dbReference>
<dbReference type="AlphaFoldDB" id="A0A8C6URS8"/>
<keyword evidence="4" id="KW-1185">Reference proteome</keyword>
<sequence>MAANGPLIVFLCLTGALLTAGDDPLHNGCTMGWSRFGTRCFKFFNSEKTWTMAEESCNNLGGNLASIHSDEENAFINGLINGPAWLGGNDMDQEGVWRWTDGSPWDYTKWWGRSRTTLAGTSTASRSTITAPQPRSGMITCRPGRWATFVPKSLTGFRSKPVFCVWNDPDCLFEH</sequence>
<dbReference type="SUPFAM" id="SSF56436">
    <property type="entry name" value="C-type lectin-like"/>
    <property type="match status" value="1"/>
</dbReference>
<dbReference type="PROSITE" id="PS50041">
    <property type="entry name" value="C_TYPE_LECTIN_2"/>
    <property type="match status" value="1"/>
</dbReference>
<dbReference type="InterPro" id="IPR016186">
    <property type="entry name" value="C-type_lectin-like/link_sf"/>
</dbReference>
<reference evidence="3" key="2">
    <citation type="submission" date="2025-09" db="UniProtKB">
        <authorList>
            <consortium name="Ensembl"/>
        </authorList>
    </citation>
    <scope>IDENTIFICATION</scope>
</reference>
<keyword evidence="1" id="KW-0732">Signal</keyword>
<feature type="chain" id="PRO_5034957786" description="C-type lectin domain-containing protein" evidence="1">
    <location>
        <begin position="22"/>
        <end position="175"/>
    </location>
</feature>
<evidence type="ECO:0000259" key="2">
    <source>
        <dbReference type="PROSITE" id="PS50041"/>
    </source>
</evidence>
<feature type="domain" description="C-type lectin" evidence="2">
    <location>
        <begin position="36"/>
        <end position="110"/>
    </location>
</feature>
<feature type="signal peptide" evidence="1">
    <location>
        <begin position="1"/>
        <end position="21"/>
    </location>
</feature>
<dbReference type="Gene3D" id="3.10.100.10">
    <property type="entry name" value="Mannose-Binding Protein A, subunit A"/>
    <property type="match status" value="1"/>
</dbReference>
<reference evidence="3" key="1">
    <citation type="submission" date="2025-08" db="UniProtKB">
        <authorList>
            <consortium name="Ensembl"/>
        </authorList>
    </citation>
    <scope>IDENTIFICATION</scope>
</reference>
<dbReference type="InterPro" id="IPR016187">
    <property type="entry name" value="CTDL_fold"/>
</dbReference>
<dbReference type="InterPro" id="IPR050111">
    <property type="entry name" value="C-type_lectin/snaclec_domain"/>
</dbReference>
<dbReference type="Ensembl" id="ENSNMLT00000042740.1">
    <property type="protein sequence ID" value="ENSNMLP00000038389.1"/>
    <property type="gene ID" value="ENSNMLG00000023699.1"/>
</dbReference>
<dbReference type="Proteomes" id="UP000694523">
    <property type="component" value="Unplaced"/>
</dbReference>
<name>A0A8C6URS8_9GOBI</name>
<evidence type="ECO:0000313" key="3">
    <source>
        <dbReference type="Ensembl" id="ENSNMLP00000038389.1"/>
    </source>
</evidence>
<dbReference type="CDD" id="cd00037">
    <property type="entry name" value="CLECT"/>
    <property type="match status" value="1"/>
</dbReference>
<evidence type="ECO:0000313" key="4">
    <source>
        <dbReference type="Proteomes" id="UP000694523"/>
    </source>
</evidence>
<dbReference type="InterPro" id="IPR001304">
    <property type="entry name" value="C-type_lectin-like"/>
</dbReference>
<proteinExistence type="predicted"/>
<dbReference type="SMART" id="SM00034">
    <property type="entry name" value="CLECT"/>
    <property type="match status" value="1"/>
</dbReference>
<organism evidence="3 4">
    <name type="scientific">Neogobius melanostomus</name>
    <name type="common">round goby</name>
    <dbReference type="NCBI Taxonomy" id="47308"/>
    <lineage>
        <taxon>Eukaryota</taxon>
        <taxon>Metazoa</taxon>
        <taxon>Chordata</taxon>
        <taxon>Craniata</taxon>
        <taxon>Vertebrata</taxon>
        <taxon>Euteleostomi</taxon>
        <taxon>Actinopterygii</taxon>
        <taxon>Neopterygii</taxon>
        <taxon>Teleostei</taxon>
        <taxon>Neoteleostei</taxon>
        <taxon>Acanthomorphata</taxon>
        <taxon>Gobiaria</taxon>
        <taxon>Gobiiformes</taxon>
        <taxon>Gobioidei</taxon>
        <taxon>Gobiidae</taxon>
        <taxon>Benthophilinae</taxon>
        <taxon>Neogobiini</taxon>
        <taxon>Neogobius</taxon>
    </lineage>
</organism>
<protein>
    <recommendedName>
        <fullName evidence="2">C-type lectin domain-containing protein</fullName>
    </recommendedName>
</protein>
<evidence type="ECO:0000256" key="1">
    <source>
        <dbReference type="SAM" id="SignalP"/>
    </source>
</evidence>
<accession>A0A8C6URS8</accession>